<evidence type="ECO:0000313" key="1">
    <source>
        <dbReference type="EMBL" id="WAR22193.1"/>
    </source>
</evidence>
<name>A0ABY7FNC9_MYAAR</name>
<proteinExistence type="predicted"/>
<dbReference type="Proteomes" id="UP001164746">
    <property type="component" value="Chromosome 12"/>
</dbReference>
<protein>
    <submittedName>
        <fullName evidence="1">Uncharacterized protein</fullName>
    </submittedName>
</protein>
<organism evidence="1 2">
    <name type="scientific">Mya arenaria</name>
    <name type="common">Soft-shell clam</name>
    <dbReference type="NCBI Taxonomy" id="6604"/>
    <lineage>
        <taxon>Eukaryota</taxon>
        <taxon>Metazoa</taxon>
        <taxon>Spiralia</taxon>
        <taxon>Lophotrochozoa</taxon>
        <taxon>Mollusca</taxon>
        <taxon>Bivalvia</taxon>
        <taxon>Autobranchia</taxon>
        <taxon>Heteroconchia</taxon>
        <taxon>Euheterodonta</taxon>
        <taxon>Imparidentia</taxon>
        <taxon>Neoheterodontei</taxon>
        <taxon>Myida</taxon>
        <taxon>Myoidea</taxon>
        <taxon>Myidae</taxon>
        <taxon>Mya</taxon>
    </lineage>
</organism>
<dbReference type="EMBL" id="CP111023">
    <property type="protein sequence ID" value="WAR22193.1"/>
    <property type="molecule type" value="Genomic_DNA"/>
</dbReference>
<gene>
    <name evidence="1" type="ORF">MAR_016167</name>
</gene>
<keyword evidence="2" id="KW-1185">Reference proteome</keyword>
<accession>A0ABY7FNC9</accession>
<sequence>MYPVSERFRKYILTAMVVSGVALGAIAHPRPVRSVAVDNPCNMVLTEDPMEPSDYISRLTDIQTRSEGIELDAQGMKTQLKESGKVNSFTATILDVYNFMDTEGMTISQDTISQVEALQSHFHFLLQYILHIQDIKGNHTVWTNAETSNAELLNALDHLENQIRRTACSVVLALRAKGSDMPEYEPTLLDRYTTSTFPNVYKAYILANDSVKLGSYLKQMYGELSKAN</sequence>
<evidence type="ECO:0000313" key="2">
    <source>
        <dbReference type="Proteomes" id="UP001164746"/>
    </source>
</evidence>
<reference evidence="1" key="1">
    <citation type="submission" date="2022-11" db="EMBL/GenBank/DDBJ databases">
        <title>Centuries of genome instability and evolution in soft-shell clam transmissible cancer (bioRxiv).</title>
        <authorList>
            <person name="Hart S.F.M."/>
            <person name="Yonemitsu M.A."/>
            <person name="Giersch R.M."/>
            <person name="Beal B.F."/>
            <person name="Arriagada G."/>
            <person name="Davis B.W."/>
            <person name="Ostrander E.A."/>
            <person name="Goff S.P."/>
            <person name="Metzger M.J."/>
        </authorList>
    </citation>
    <scope>NUCLEOTIDE SEQUENCE</scope>
    <source>
        <strain evidence="1">MELC-2E11</strain>
        <tissue evidence="1">Siphon/mantle</tissue>
    </source>
</reference>